<feature type="transmembrane region" description="Helical" evidence="8">
    <location>
        <begin position="29"/>
        <end position="47"/>
    </location>
</feature>
<feature type="transmembrane region" description="Helical" evidence="8">
    <location>
        <begin position="132"/>
        <end position="152"/>
    </location>
</feature>
<keyword evidence="5 8" id="KW-0812">Transmembrane</keyword>
<dbReference type="OrthoDB" id="155122at2"/>
<dbReference type="InterPro" id="IPR050297">
    <property type="entry name" value="LipidA_mod_glycosyltrf_83"/>
</dbReference>
<dbReference type="Proteomes" id="UP000287171">
    <property type="component" value="Unassembled WGS sequence"/>
</dbReference>
<evidence type="ECO:0000313" key="10">
    <source>
        <dbReference type="Proteomes" id="UP000287171"/>
    </source>
</evidence>
<dbReference type="AlphaFoldDB" id="A0A402B738"/>
<keyword evidence="6 8" id="KW-1133">Transmembrane helix</keyword>
<feature type="transmembrane region" description="Helical" evidence="8">
    <location>
        <begin position="467"/>
        <end position="485"/>
    </location>
</feature>
<keyword evidence="10" id="KW-1185">Reference proteome</keyword>
<keyword evidence="3" id="KW-0328">Glycosyltransferase</keyword>
<gene>
    <name evidence="9" type="ORF">KDA_26870</name>
</gene>
<feature type="transmembrane region" description="Helical" evidence="8">
    <location>
        <begin position="406"/>
        <end position="425"/>
    </location>
</feature>
<dbReference type="PANTHER" id="PTHR33908:SF11">
    <property type="entry name" value="MEMBRANE PROTEIN"/>
    <property type="match status" value="1"/>
</dbReference>
<evidence type="ECO:0000256" key="4">
    <source>
        <dbReference type="ARBA" id="ARBA00022679"/>
    </source>
</evidence>
<dbReference type="GO" id="GO:0005886">
    <property type="term" value="C:plasma membrane"/>
    <property type="evidence" value="ECO:0007669"/>
    <property type="project" value="UniProtKB-SubCell"/>
</dbReference>
<sequence>MHSIAIPLHQEEVQEHAIPRWKKILHSPLWLCLLVGIIVRIFLILHGSSALPGDEALTGIQAENILRGLHPIYYYDQPYMGSLEAYILALFFAVAGPSVLVLRIGMTCISLSLVVLTWFFSSALADQAKLKGSVKSIFMIVATLIAALPPLYDVVIELRSWGGYIEAMISMLWIMLAGLQLTQRWQAQASRFELTWRWLWLGFLIGFGFWIDPLVVYAVVAVALWIGGIILVGLLHPVERPDARRKLLLETLLAFATIPSAVIGFIPGIIYGFKHNWANITYVIHNGAGQSSSLHMKLQLVKIYSTCTAARVIGGSVPTAPDVKIGHSGVLTVGLVISGICIALAIIAILASIFWQHPVVMRARELTLVPLIFMVITSVVFCFSSIVARETPITPCIQFDQTGRYVVPLTIVLPFFLAAMVALLWQATIPSSGRTESQTNADDQMVAGRVPQNKTARNMRLRLPIKIAILLVLVIYFSAQFTAYATSYPPTIFKNASCYKMLPDETPLVQYMRQNGIRYAFATGWIADAITFVTNGEIIASEPPPKGRIHTESAAIAQSDHYAFLFFVDASDTYPVFQKVLDKYHLQYTAKRFPSQPGWDVLIVNPKQKISFKDPRIDKYLRDPRHGIYGSC</sequence>
<reference evidence="10" key="1">
    <citation type="submission" date="2018-12" db="EMBL/GenBank/DDBJ databases">
        <title>Tengunoibacter tsumagoiensis gen. nov., sp. nov., Dictyobacter kobayashii sp. nov., D. alpinus sp. nov., and D. joshuensis sp. nov. and description of Dictyobacteraceae fam. nov. within the order Ktedonobacterales isolated from Tengu-no-mugimeshi.</title>
        <authorList>
            <person name="Wang C.M."/>
            <person name="Zheng Y."/>
            <person name="Sakai Y."/>
            <person name="Toyoda A."/>
            <person name="Minakuchi Y."/>
            <person name="Abe K."/>
            <person name="Yokota A."/>
            <person name="Yabe S."/>
        </authorList>
    </citation>
    <scope>NUCLEOTIDE SEQUENCE [LARGE SCALE GENOMIC DNA]</scope>
    <source>
        <strain evidence="10">Uno16</strain>
    </source>
</reference>
<dbReference type="GO" id="GO:0009103">
    <property type="term" value="P:lipopolysaccharide biosynthetic process"/>
    <property type="evidence" value="ECO:0007669"/>
    <property type="project" value="UniProtKB-ARBA"/>
</dbReference>
<feature type="transmembrane region" description="Helical" evidence="8">
    <location>
        <begin position="164"/>
        <end position="182"/>
    </location>
</feature>
<evidence type="ECO:0008006" key="11">
    <source>
        <dbReference type="Google" id="ProtNLM"/>
    </source>
</evidence>
<proteinExistence type="predicted"/>
<dbReference type="GO" id="GO:0016763">
    <property type="term" value="F:pentosyltransferase activity"/>
    <property type="evidence" value="ECO:0007669"/>
    <property type="project" value="TreeGrafter"/>
</dbReference>
<protein>
    <recommendedName>
        <fullName evidence="11">Glycosyltransferase RgtA/B/C/D-like domain-containing protein</fullName>
    </recommendedName>
</protein>
<evidence type="ECO:0000256" key="3">
    <source>
        <dbReference type="ARBA" id="ARBA00022676"/>
    </source>
</evidence>
<comment type="subcellular location">
    <subcellularLocation>
        <location evidence="1">Cell membrane</location>
        <topology evidence="1">Multi-pass membrane protein</topology>
    </subcellularLocation>
</comment>
<evidence type="ECO:0000256" key="8">
    <source>
        <dbReference type="SAM" id="Phobius"/>
    </source>
</evidence>
<feature type="transmembrane region" description="Helical" evidence="8">
    <location>
        <begin position="217"/>
        <end position="235"/>
    </location>
</feature>
<organism evidence="9 10">
    <name type="scientific">Dictyobacter alpinus</name>
    <dbReference type="NCBI Taxonomy" id="2014873"/>
    <lineage>
        <taxon>Bacteria</taxon>
        <taxon>Bacillati</taxon>
        <taxon>Chloroflexota</taxon>
        <taxon>Ktedonobacteria</taxon>
        <taxon>Ktedonobacterales</taxon>
        <taxon>Dictyobacteraceae</taxon>
        <taxon>Dictyobacter</taxon>
    </lineage>
</organism>
<evidence type="ECO:0000256" key="5">
    <source>
        <dbReference type="ARBA" id="ARBA00022692"/>
    </source>
</evidence>
<comment type="caution">
    <text evidence="9">The sequence shown here is derived from an EMBL/GenBank/DDBJ whole genome shotgun (WGS) entry which is preliminary data.</text>
</comment>
<feature type="transmembrane region" description="Helical" evidence="8">
    <location>
        <begin position="247"/>
        <end position="273"/>
    </location>
</feature>
<evidence type="ECO:0000256" key="6">
    <source>
        <dbReference type="ARBA" id="ARBA00022989"/>
    </source>
</evidence>
<dbReference type="PANTHER" id="PTHR33908">
    <property type="entry name" value="MANNOSYLTRANSFERASE YKCB-RELATED"/>
    <property type="match status" value="1"/>
</dbReference>
<feature type="transmembrane region" description="Helical" evidence="8">
    <location>
        <begin position="366"/>
        <end position="386"/>
    </location>
</feature>
<evidence type="ECO:0000256" key="1">
    <source>
        <dbReference type="ARBA" id="ARBA00004651"/>
    </source>
</evidence>
<evidence type="ECO:0000313" key="9">
    <source>
        <dbReference type="EMBL" id="GCE27203.1"/>
    </source>
</evidence>
<accession>A0A402B738</accession>
<feature type="transmembrane region" description="Helical" evidence="8">
    <location>
        <begin position="87"/>
        <end position="120"/>
    </location>
</feature>
<keyword evidence="7 8" id="KW-0472">Membrane</keyword>
<dbReference type="EMBL" id="BIFT01000001">
    <property type="protein sequence ID" value="GCE27203.1"/>
    <property type="molecule type" value="Genomic_DNA"/>
</dbReference>
<feature type="transmembrane region" description="Helical" evidence="8">
    <location>
        <begin position="330"/>
        <end position="354"/>
    </location>
</feature>
<feature type="transmembrane region" description="Helical" evidence="8">
    <location>
        <begin position="194"/>
        <end position="211"/>
    </location>
</feature>
<evidence type="ECO:0000256" key="2">
    <source>
        <dbReference type="ARBA" id="ARBA00022475"/>
    </source>
</evidence>
<keyword evidence="2" id="KW-1003">Cell membrane</keyword>
<dbReference type="RefSeq" id="WP_126627578.1">
    <property type="nucleotide sequence ID" value="NZ_BIFT01000001.1"/>
</dbReference>
<evidence type="ECO:0000256" key="7">
    <source>
        <dbReference type="ARBA" id="ARBA00023136"/>
    </source>
</evidence>
<keyword evidence="4" id="KW-0808">Transferase</keyword>
<name>A0A402B738_9CHLR</name>